<dbReference type="GO" id="GO:0061630">
    <property type="term" value="F:ubiquitin protein ligase activity"/>
    <property type="evidence" value="ECO:0007669"/>
    <property type="project" value="InterPro"/>
</dbReference>
<comment type="caution">
    <text evidence="3">The sequence shown here is derived from an EMBL/GenBank/DDBJ whole genome shotgun (WGS) entry which is preliminary data.</text>
</comment>
<dbReference type="Pfam" id="PF04564">
    <property type="entry name" value="U-box"/>
    <property type="match status" value="1"/>
</dbReference>
<dbReference type="PROSITE" id="PS51698">
    <property type="entry name" value="U_BOX"/>
    <property type="match status" value="1"/>
</dbReference>
<sequence>MGVSETVELSRDFAHIEMEPQSDQTDLAHVSLYTQGLGQDRPPVENSEADSAKADSAQSDLEEKFVVTHEVSINVDHTSASDPPCQVFHLHSGCNEKYESYVEELQHGSTCVSSQTYEPHRESADVRLSCLSDAHHRQCHDPDTDTDTTNRRYREDAVLPEAPTAVRNPPQLDNNLDDEDSIVPPSIPEGVSIHPETLLLTENSELYLDIISRAGTNLDLAQTWLADMALPIRSGSLKHLSAAAALGAARFDEAFRREQELELHQATVVEEGSTRPAGSSTRGVDLEATAPTTPERGELDVEATARSAGAPSNFFCPISMDLMRDPVMLATGHTFENRSIRTWLTDQVANPTCPVTRKVLLPPVELIPNLALRNSIEEWAAHHCCNILDGDGHVRQVLAGITSLEARSRDITLGPRQLGKVAAV</sequence>
<feature type="region of interest" description="Disordered" evidence="1">
    <location>
        <begin position="34"/>
        <end position="59"/>
    </location>
</feature>
<dbReference type="PANTHER" id="PTHR22849">
    <property type="entry name" value="WDSAM1 PROTEIN"/>
    <property type="match status" value="1"/>
</dbReference>
<dbReference type="Gene3D" id="3.30.40.10">
    <property type="entry name" value="Zinc/RING finger domain, C3HC4 (zinc finger)"/>
    <property type="match status" value="1"/>
</dbReference>
<dbReference type="AlphaFoldDB" id="A0AAE0GVF4"/>
<evidence type="ECO:0000313" key="4">
    <source>
        <dbReference type="Proteomes" id="UP001190700"/>
    </source>
</evidence>
<dbReference type="Proteomes" id="UP001190700">
    <property type="component" value="Unassembled WGS sequence"/>
</dbReference>
<name>A0AAE0GVF4_9CHLO</name>
<dbReference type="InterPro" id="IPR013083">
    <property type="entry name" value="Znf_RING/FYVE/PHD"/>
</dbReference>
<dbReference type="InterPro" id="IPR045210">
    <property type="entry name" value="RING-Ubox_PUB"/>
</dbReference>
<proteinExistence type="predicted"/>
<keyword evidence="4" id="KW-1185">Reference proteome</keyword>
<dbReference type="PANTHER" id="PTHR22849:SF163">
    <property type="entry name" value="U-BOX DOMAIN-CONTAINING PROTEIN"/>
    <property type="match status" value="1"/>
</dbReference>
<evidence type="ECO:0000256" key="1">
    <source>
        <dbReference type="SAM" id="MobiDB-lite"/>
    </source>
</evidence>
<dbReference type="CDD" id="cd16664">
    <property type="entry name" value="RING-Ubox_PUB"/>
    <property type="match status" value="1"/>
</dbReference>
<evidence type="ECO:0000313" key="3">
    <source>
        <dbReference type="EMBL" id="KAK3284893.1"/>
    </source>
</evidence>
<dbReference type="EMBL" id="LGRX02002097">
    <property type="protein sequence ID" value="KAK3284893.1"/>
    <property type="molecule type" value="Genomic_DNA"/>
</dbReference>
<feature type="region of interest" description="Disordered" evidence="1">
    <location>
        <begin position="271"/>
        <end position="297"/>
    </location>
</feature>
<feature type="domain" description="U-box" evidence="2">
    <location>
        <begin position="309"/>
        <end position="386"/>
    </location>
</feature>
<evidence type="ECO:0000259" key="2">
    <source>
        <dbReference type="PROSITE" id="PS51698"/>
    </source>
</evidence>
<organism evidence="3 4">
    <name type="scientific">Cymbomonas tetramitiformis</name>
    <dbReference type="NCBI Taxonomy" id="36881"/>
    <lineage>
        <taxon>Eukaryota</taxon>
        <taxon>Viridiplantae</taxon>
        <taxon>Chlorophyta</taxon>
        <taxon>Pyramimonadophyceae</taxon>
        <taxon>Pyramimonadales</taxon>
        <taxon>Pyramimonadaceae</taxon>
        <taxon>Cymbomonas</taxon>
    </lineage>
</organism>
<dbReference type="InterPro" id="IPR045185">
    <property type="entry name" value="PUB22/23/24-like"/>
</dbReference>
<protein>
    <submittedName>
        <fullName evidence="3">Retinoblastoma-like protein 1</fullName>
    </submittedName>
</protein>
<dbReference type="InterPro" id="IPR003613">
    <property type="entry name" value="Ubox_domain"/>
</dbReference>
<dbReference type="SMART" id="SM00504">
    <property type="entry name" value="Ubox"/>
    <property type="match status" value="1"/>
</dbReference>
<reference evidence="3 4" key="1">
    <citation type="journal article" date="2015" name="Genome Biol. Evol.">
        <title>Comparative Genomics of a Bacterivorous Green Alga Reveals Evolutionary Causalities and Consequences of Phago-Mixotrophic Mode of Nutrition.</title>
        <authorList>
            <person name="Burns J.A."/>
            <person name="Paasch A."/>
            <person name="Narechania A."/>
            <person name="Kim E."/>
        </authorList>
    </citation>
    <scope>NUCLEOTIDE SEQUENCE [LARGE SCALE GENOMIC DNA]</scope>
    <source>
        <strain evidence="3 4">PLY_AMNH</strain>
    </source>
</reference>
<accession>A0AAE0GVF4</accession>
<dbReference type="GO" id="GO:0016567">
    <property type="term" value="P:protein ubiquitination"/>
    <property type="evidence" value="ECO:0007669"/>
    <property type="project" value="InterPro"/>
</dbReference>
<gene>
    <name evidence="3" type="ORF">CYMTET_7480</name>
</gene>
<dbReference type="SUPFAM" id="SSF57850">
    <property type="entry name" value="RING/U-box"/>
    <property type="match status" value="1"/>
</dbReference>